<reference evidence="2 3" key="1">
    <citation type="journal article" date="2016" name="Int. J. Syst. Evol. Microbiol.">
        <title>Pontibacter aydingkolensis sp. nov., isolated from soil of a salt lake.</title>
        <authorList>
            <person name="Osman G."/>
            <person name="Zhang T."/>
            <person name="Lou K."/>
            <person name="Gao Y."/>
            <person name="Chang W."/>
            <person name="Lin Q."/>
            <person name="Yang H.M."/>
            <person name="Huo X.D."/>
            <person name="Wang N."/>
        </authorList>
    </citation>
    <scope>NUCLEOTIDE SEQUENCE [LARGE SCALE GENOMIC DNA]</scope>
    <source>
        <strain evidence="2 3">KACC 19255</strain>
    </source>
</reference>
<sequence length="184" mass="21075">MLLLRLKHWQAFLLLFILPFILRYALTQLLPVAVLASSSVLYTLVDALPSIVPVLWLWWLGLYFYRRLPGSINITAVFFNLGALYFALYILLLIYTLGIVHESIIDGTLPLGMLALLIPMHLFATFCYLYVVYFVARSIVSAAQQRVVAFHEFVLVLVQVLFLPIGIWFLQPRLNKFNSEGPIN</sequence>
<gene>
    <name evidence="2" type="ORF">K0O23_00740</name>
</gene>
<feature type="transmembrane region" description="Helical" evidence="1">
    <location>
        <begin position="148"/>
        <end position="170"/>
    </location>
</feature>
<name>A0ABS7CP88_9BACT</name>
<evidence type="ECO:0008006" key="4">
    <source>
        <dbReference type="Google" id="ProtNLM"/>
    </source>
</evidence>
<keyword evidence="1" id="KW-0812">Transmembrane</keyword>
<feature type="transmembrane region" description="Helical" evidence="1">
    <location>
        <begin position="77"/>
        <end position="100"/>
    </location>
</feature>
<keyword evidence="1" id="KW-0472">Membrane</keyword>
<comment type="caution">
    <text evidence="2">The sequence shown here is derived from an EMBL/GenBank/DDBJ whole genome shotgun (WGS) entry which is preliminary data.</text>
</comment>
<organism evidence="2 3">
    <name type="scientific">Pontibacter aydingkolensis</name>
    <dbReference type="NCBI Taxonomy" id="1911536"/>
    <lineage>
        <taxon>Bacteria</taxon>
        <taxon>Pseudomonadati</taxon>
        <taxon>Bacteroidota</taxon>
        <taxon>Cytophagia</taxon>
        <taxon>Cytophagales</taxon>
        <taxon>Hymenobacteraceae</taxon>
        <taxon>Pontibacter</taxon>
    </lineage>
</organism>
<proteinExistence type="predicted"/>
<dbReference type="RefSeq" id="WP_219875467.1">
    <property type="nucleotide sequence ID" value="NZ_JAHYXK010000001.1"/>
</dbReference>
<feature type="transmembrane region" description="Helical" evidence="1">
    <location>
        <begin position="112"/>
        <end position="136"/>
    </location>
</feature>
<evidence type="ECO:0000256" key="1">
    <source>
        <dbReference type="SAM" id="Phobius"/>
    </source>
</evidence>
<evidence type="ECO:0000313" key="3">
    <source>
        <dbReference type="Proteomes" id="UP000813018"/>
    </source>
</evidence>
<accession>A0ABS7CP88</accession>
<evidence type="ECO:0000313" key="2">
    <source>
        <dbReference type="EMBL" id="MBW7465578.1"/>
    </source>
</evidence>
<keyword evidence="1" id="KW-1133">Transmembrane helix</keyword>
<dbReference type="Proteomes" id="UP000813018">
    <property type="component" value="Unassembled WGS sequence"/>
</dbReference>
<feature type="transmembrane region" description="Helical" evidence="1">
    <location>
        <begin position="43"/>
        <end position="65"/>
    </location>
</feature>
<dbReference type="EMBL" id="JAHYXK010000001">
    <property type="protein sequence ID" value="MBW7465578.1"/>
    <property type="molecule type" value="Genomic_DNA"/>
</dbReference>
<protein>
    <recommendedName>
        <fullName evidence="4">DUF4234 domain-containing protein</fullName>
    </recommendedName>
</protein>
<keyword evidence="3" id="KW-1185">Reference proteome</keyword>